<dbReference type="Proteomes" id="UP000286931">
    <property type="component" value="Unassembled WGS sequence"/>
</dbReference>
<dbReference type="OrthoDB" id="4350351at2"/>
<name>A0A401YWC0_9ACTN</name>
<organism evidence="2 3">
    <name type="scientific">Embleya hyalina</name>
    <dbReference type="NCBI Taxonomy" id="516124"/>
    <lineage>
        <taxon>Bacteria</taxon>
        <taxon>Bacillati</taxon>
        <taxon>Actinomycetota</taxon>
        <taxon>Actinomycetes</taxon>
        <taxon>Kitasatosporales</taxon>
        <taxon>Streptomycetaceae</taxon>
        <taxon>Embleya</taxon>
    </lineage>
</organism>
<feature type="signal peptide" evidence="1">
    <location>
        <begin position="1"/>
        <end position="25"/>
    </location>
</feature>
<reference evidence="2 3" key="1">
    <citation type="submission" date="2018-12" db="EMBL/GenBank/DDBJ databases">
        <title>Draft genome sequence of Embleya hyalina NBRC 13850T.</title>
        <authorList>
            <person name="Komaki H."/>
            <person name="Hosoyama A."/>
            <person name="Kimura A."/>
            <person name="Ichikawa N."/>
            <person name="Tamura T."/>
        </authorList>
    </citation>
    <scope>NUCLEOTIDE SEQUENCE [LARGE SCALE GENOMIC DNA]</scope>
    <source>
        <strain evidence="2 3">NBRC 13850</strain>
    </source>
</reference>
<dbReference type="RefSeq" id="WP_126640786.1">
    <property type="nucleotide sequence ID" value="NZ_BIFH01000030.1"/>
</dbReference>
<keyword evidence="3" id="KW-1185">Reference proteome</keyword>
<protein>
    <recommendedName>
        <fullName evidence="4">Lipoprotein</fullName>
    </recommendedName>
</protein>
<accession>A0A401YWC0</accession>
<dbReference type="PROSITE" id="PS51257">
    <property type="entry name" value="PROKAR_LIPOPROTEIN"/>
    <property type="match status" value="1"/>
</dbReference>
<sequence length="293" mass="30751">MIRIRKRTRLSAVVLLATTVAGAAACTGSPDAGKVADTVATAGPSAARIGTPAPRTVAADGTPATVPPGGTPATVPPVVPPAAAGDTPESGAYGSELLTHLRTTAHGGHVTKVRVVSSYKVYKVTLETDLVRGNGSNTQAEELVRDRAGKLLTETAQWAEDHPALWVGGIEILDSDRDAIDFRLGAERDDRKPAADDYGAAMLAALHTTAEGAHLQQVRLTLDHKGKYEVAIDTDLSSHLPGDYSTEAAQVFNSAARILLAAQNWMRDHPGFAVAALRVFDDERGLITIKVVD</sequence>
<dbReference type="EMBL" id="BIFH01000030">
    <property type="protein sequence ID" value="GCD98922.1"/>
    <property type="molecule type" value="Genomic_DNA"/>
</dbReference>
<proteinExistence type="predicted"/>
<gene>
    <name evidence="2" type="ORF">EHYA_06634</name>
</gene>
<comment type="caution">
    <text evidence="2">The sequence shown here is derived from an EMBL/GenBank/DDBJ whole genome shotgun (WGS) entry which is preliminary data.</text>
</comment>
<evidence type="ECO:0000256" key="1">
    <source>
        <dbReference type="SAM" id="SignalP"/>
    </source>
</evidence>
<evidence type="ECO:0000313" key="3">
    <source>
        <dbReference type="Proteomes" id="UP000286931"/>
    </source>
</evidence>
<feature type="chain" id="PRO_5039078671" description="Lipoprotein" evidence="1">
    <location>
        <begin position="26"/>
        <end position="293"/>
    </location>
</feature>
<dbReference type="AlphaFoldDB" id="A0A401YWC0"/>
<keyword evidence="1" id="KW-0732">Signal</keyword>
<evidence type="ECO:0000313" key="2">
    <source>
        <dbReference type="EMBL" id="GCD98922.1"/>
    </source>
</evidence>
<evidence type="ECO:0008006" key="4">
    <source>
        <dbReference type="Google" id="ProtNLM"/>
    </source>
</evidence>